<dbReference type="Pfam" id="PF04081">
    <property type="entry name" value="DNA_pol_delta_4"/>
    <property type="match status" value="1"/>
</dbReference>
<dbReference type="InterPro" id="IPR007218">
    <property type="entry name" value="DNA_pol_delta_4"/>
</dbReference>
<dbReference type="PANTHER" id="PTHR14303">
    <property type="entry name" value="DNA POLYMERASE DELTA SUBUNIT 4"/>
    <property type="match status" value="1"/>
</dbReference>
<dbReference type="PANTHER" id="PTHR14303:SF0">
    <property type="entry name" value="DNA POLYMERASE DELTA SUBUNIT 4"/>
    <property type="match status" value="1"/>
</dbReference>
<dbReference type="Proteomes" id="UP000019804">
    <property type="component" value="Unassembled WGS sequence"/>
</dbReference>
<feature type="compositionally biased region" description="Polar residues" evidence="1">
    <location>
        <begin position="9"/>
        <end position="45"/>
    </location>
</feature>
<dbReference type="GO" id="GO:0000731">
    <property type="term" value="P:DNA synthesis involved in DNA repair"/>
    <property type="evidence" value="ECO:0007669"/>
    <property type="project" value="InterPro"/>
</dbReference>
<evidence type="ECO:0000256" key="1">
    <source>
        <dbReference type="SAM" id="MobiDB-lite"/>
    </source>
</evidence>
<evidence type="ECO:0000313" key="2">
    <source>
        <dbReference type="EMBL" id="EYE96392.1"/>
    </source>
</evidence>
<feature type="region of interest" description="Disordered" evidence="1">
    <location>
        <begin position="1"/>
        <end position="104"/>
    </location>
</feature>
<dbReference type="EMBL" id="KK088418">
    <property type="protein sequence ID" value="EYE96392.1"/>
    <property type="molecule type" value="Genomic_DNA"/>
</dbReference>
<dbReference type="STRING" id="1388766.A0A017SHE5"/>
<accession>A0A017SHE5</accession>
<protein>
    <submittedName>
        <fullName evidence="2">Putative DNA polymerase delta subunit 4</fullName>
    </submittedName>
</protein>
<dbReference type="OrthoDB" id="337486at2759"/>
<evidence type="ECO:0000313" key="3">
    <source>
        <dbReference type="Proteomes" id="UP000019804"/>
    </source>
</evidence>
<name>A0A017SHE5_ASPRC</name>
<dbReference type="HOGENOM" id="CLU_077732_0_1_1"/>
<dbReference type="GO" id="GO:0003887">
    <property type="term" value="F:DNA-directed DNA polymerase activity"/>
    <property type="evidence" value="ECO:0007669"/>
    <property type="project" value="TreeGrafter"/>
</dbReference>
<gene>
    <name evidence="2" type="ORF">EURHEDRAFT_514272</name>
</gene>
<dbReference type="AlphaFoldDB" id="A0A017SHE5"/>
<dbReference type="GeneID" id="63701372"/>
<feature type="compositionally biased region" description="Basic and acidic residues" evidence="1">
    <location>
        <begin position="92"/>
        <end position="104"/>
    </location>
</feature>
<dbReference type="RefSeq" id="XP_040640080.1">
    <property type="nucleotide sequence ID" value="XM_040786248.1"/>
</dbReference>
<keyword evidence="3" id="KW-1185">Reference proteome</keyword>
<organism evidence="2 3">
    <name type="scientific">Aspergillus ruber (strain CBS 135680)</name>
    <dbReference type="NCBI Taxonomy" id="1388766"/>
    <lineage>
        <taxon>Eukaryota</taxon>
        <taxon>Fungi</taxon>
        <taxon>Dikarya</taxon>
        <taxon>Ascomycota</taxon>
        <taxon>Pezizomycotina</taxon>
        <taxon>Eurotiomycetes</taxon>
        <taxon>Eurotiomycetidae</taxon>
        <taxon>Eurotiales</taxon>
        <taxon>Aspergillaceae</taxon>
        <taxon>Aspergillus</taxon>
        <taxon>Aspergillus subgen. Aspergillus</taxon>
    </lineage>
</organism>
<dbReference type="GO" id="GO:0006261">
    <property type="term" value="P:DNA-templated DNA replication"/>
    <property type="evidence" value="ECO:0007669"/>
    <property type="project" value="TreeGrafter"/>
</dbReference>
<reference evidence="3" key="1">
    <citation type="journal article" date="2014" name="Nat. Commun.">
        <title>Genomic adaptations of the halophilic Dead Sea filamentous fungus Eurotium rubrum.</title>
        <authorList>
            <person name="Kis-Papo T."/>
            <person name="Weig A.R."/>
            <person name="Riley R."/>
            <person name="Persoh D."/>
            <person name="Salamov A."/>
            <person name="Sun H."/>
            <person name="Lipzen A."/>
            <person name="Wasser S.P."/>
            <person name="Rambold G."/>
            <person name="Grigoriev I.V."/>
            <person name="Nevo E."/>
        </authorList>
    </citation>
    <scope>NUCLEOTIDE SEQUENCE [LARGE SCALE GENOMIC DNA]</scope>
    <source>
        <strain evidence="3">CBS 135680</strain>
    </source>
</reference>
<sequence length="201" mass="22525">MPPTRRRTGNPSTANQSTLSFGSNARVTKPTASTPTSQKSKTLKSAPSVVPEAHKPDKTQPSNDVAEPQQLPVTPAKPSEPHTAELVVRGQAKVETKEQPWGEEDKKALKVSEGDLVRYWKGEEEGRRAPRVHQEELGLHEKILRHFDLSSQYGPCIGIARIKRWRRANMLNLNPPLEVLAVLLKHEDDVKQRAYMDELMS</sequence>
<dbReference type="GO" id="GO:0043625">
    <property type="term" value="C:delta DNA polymerase complex"/>
    <property type="evidence" value="ECO:0007669"/>
    <property type="project" value="TreeGrafter"/>
</dbReference>
<proteinExistence type="predicted"/>